<keyword evidence="4" id="KW-0539">Nucleus</keyword>
<dbReference type="VEuPathDB" id="TriTrypDB:BSAL_21185"/>
<gene>
    <name evidence="7" type="ORF">BSAL_21185</name>
</gene>
<dbReference type="Pfam" id="PF00400">
    <property type="entry name" value="WD40"/>
    <property type="match status" value="2"/>
</dbReference>
<proteinExistence type="predicted"/>
<dbReference type="InterPro" id="IPR015943">
    <property type="entry name" value="WD40/YVTN_repeat-like_dom_sf"/>
</dbReference>
<dbReference type="GO" id="GO:0005730">
    <property type="term" value="C:nucleolus"/>
    <property type="evidence" value="ECO:0007669"/>
    <property type="project" value="TreeGrafter"/>
</dbReference>
<dbReference type="SUPFAM" id="SSF50978">
    <property type="entry name" value="WD40 repeat-like"/>
    <property type="match status" value="1"/>
</dbReference>
<keyword evidence="2 5" id="KW-0853">WD repeat</keyword>
<evidence type="ECO:0000256" key="6">
    <source>
        <dbReference type="SAM" id="MobiDB-lite"/>
    </source>
</evidence>
<reference evidence="8" key="1">
    <citation type="submission" date="2015-09" db="EMBL/GenBank/DDBJ databases">
        <authorList>
            <consortium name="Pathogen Informatics"/>
        </authorList>
    </citation>
    <scope>NUCLEOTIDE SEQUENCE [LARGE SCALE GENOMIC DNA]</scope>
    <source>
        <strain evidence="8">Lake Konstanz</strain>
    </source>
</reference>
<name>A0A0S4JLU7_BODSA</name>
<evidence type="ECO:0000313" key="8">
    <source>
        <dbReference type="Proteomes" id="UP000051952"/>
    </source>
</evidence>
<dbReference type="PROSITE" id="PS50082">
    <property type="entry name" value="WD_REPEATS_2"/>
    <property type="match status" value="1"/>
</dbReference>
<comment type="subcellular location">
    <subcellularLocation>
        <location evidence="1">Nucleus</location>
    </subcellularLocation>
</comment>
<evidence type="ECO:0000256" key="3">
    <source>
        <dbReference type="ARBA" id="ARBA00022737"/>
    </source>
</evidence>
<feature type="repeat" description="WD" evidence="5">
    <location>
        <begin position="236"/>
        <end position="277"/>
    </location>
</feature>
<dbReference type="OrthoDB" id="756370at2759"/>
<dbReference type="InterPro" id="IPR001680">
    <property type="entry name" value="WD40_rpt"/>
</dbReference>
<feature type="region of interest" description="Disordered" evidence="6">
    <location>
        <begin position="53"/>
        <end position="77"/>
    </location>
</feature>
<accession>A0A0S4JLU7</accession>
<evidence type="ECO:0000256" key="5">
    <source>
        <dbReference type="PROSITE-ProRule" id="PRU00221"/>
    </source>
</evidence>
<keyword evidence="3" id="KW-0677">Repeat</keyword>
<dbReference type="PANTHER" id="PTHR19848">
    <property type="entry name" value="WD40 REPEAT PROTEIN"/>
    <property type="match status" value="1"/>
</dbReference>
<dbReference type="GO" id="GO:0000027">
    <property type="term" value="P:ribosomal large subunit assembly"/>
    <property type="evidence" value="ECO:0007669"/>
    <property type="project" value="TreeGrafter"/>
</dbReference>
<dbReference type="AlphaFoldDB" id="A0A0S4JLU7"/>
<evidence type="ECO:0000256" key="2">
    <source>
        <dbReference type="ARBA" id="ARBA00022574"/>
    </source>
</evidence>
<evidence type="ECO:0000256" key="1">
    <source>
        <dbReference type="ARBA" id="ARBA00004123"/>
    </source>
</evidence>
<dbReference type="SMART" id="SM00320">
    <property type="entry name" value="WD40"/>
    <property type="match status" value="3"/>
</dbReference>
<feature type="compositionally biased region" description="Basic residues" evidence="6">
    <location>
        <begin position="62"/>
        <end position="77"/>
    </location>
</feature>
<evidence type="ECO:0000256" key="4">
    <source>
        <dbReference type="ARBA" id="ARBA00023242"/>
    </source>
</evidence>
<organism evidence="7 8">
    <name type="scientific">Bodo saltans</name>
    <name type="common">Flagellated protozoan</name>
    <dbReference type="NCBI Taxonomy" id="75058"/>
    <lineage>
        <taxon>Eukaryota</taxon>
        <taxon>Discoba</taxon>
        <taxon>Euglenozoa</taxon>
        <taxon>Kinetoplastea</taxon>
        <taxon>Metakinetoplastina</taxon>
        <taxon>Eubodonida</taxon>
        <taxon>Bodonidae</taxon>
        <taxon>Bodo</taxon>
    </lineage>
</organism>
<dbReference type="GO" id="GO:0007219">
    <property type="term" value="P:Notch signaling pathway"/>
    <property type="evidence" value="ECO:0007669"/>
    <property type="project" value="TreeGrafter"/>
</dbReference>
<dbReference type="Proteomes" id="UP000051952">
    <property type="component" value="Unassembled WGS sequence"/>
</dbReference>
<evidence type="ECO:0000313" key="7">
    <source>
        <dbReference type="EMBL" id="CUG89463.1"/>
    </source>
</evidence>
<dbReference type="InterPro" id="IPR036322">
    <property type="entry name" value="WD40_repeat_dom_sf"/>
</dbReference>
<dbReference type="Gene3D" id="2.130.10.10">
    <property type="entry name" value="YVTN repeat-like/Quinoprotein amine dehydrogenase"/>
    <property type="match status" value="1"/>
</dbReference>
<dbReference type="PANTHER" id="PTHR19848:SF0">
    <property type="entry name" value="NOTCHLESS PROTEIN HOMOLOG 1"/>
    <property type="match status" value="1"/>
</dbReference>
<keyword evidence="8" id="KW-1185">Reference proteome</keyword>
<sequence length="319" mass="34073">MTTVSVPFPYDRTYANNRSVGQAYDPFGCVQQPIVLWLDVRVRTSAGVCCGPSSRRAPAAHPRGHKGGHHTHERLPPSRRYRGGIHLCDGCAALGCWPACLTRIPAEVGIEPRSAALIEMGDRVFGAFGYGDGSVAIFEFTAEYTPNLVGHHAAHQQPVSALAASSESTVMFASGCTGGSVQLWNNTLKPYVTIPAVANTECCTSIAVCGANFVAAAYGSGKVRLFTPTGEPRVELTASARWIYAMAFNRQRMLLATAGDDSTVAVWSVPTAESPKVALVGYRRSKNHLITGVAFNYDGTCVMNSVFDSDKITTVQLPA</sequence>
<dbReference type="EMBL" id="CYKH01001740">
    <property type="protein sequence ID" value="CUG89463.1"/>
    <property type="molecule type" value="Genomic_DNA"/>
</dbReference>
<protein>
    <submittedName>
        <fullName evidence="7">Uncharacterized protein</fullName>
    </submittedName>
</protein>